<evidence type="ECO:0000256" key="2">
    <source>
        <dbReference type="ARBA" id="ARBA00004613"/>
    </source>
</evidence>
<proteinExistence type="inferred from homology"/>
<keyword evidence="8" id="KW-0966">Cell projection</keyword>
<evidence type="ECO:0000259" key="6">
    <source>
        <dbReference type="Pfam" id="PF00669"/>
    </source>
</evidence>
<name>A0ABU1Z4Q9_9BURK</name>
<feature type="compositionally biased region" description="Polar residues" evidence="5">
    <location>
        <begin position="188"/>
        <end position="205"/>
    </location>
</feature>
<dbReference type="InterPro" id="IPR001492">
    <property type="entry name" value="Flagellin"/>
</dbReference>
<evidence type="ECO:0000256" key="5">
    <source>
        <dbReference type="SAM" id="MobiDB-lite"/>
    </source>
</evidence>
<dbReference type="SUPFAM" id="SSF64518">
    <property type="entry name" value="Phase 1 flagellin"/>
    <property type="match status" value="1"/>
</dbReference>
<comment type="similarity">
    <text evidence="3">Belongs to the bacterial flagellin family.</text>
</comment>
<dbReference type="InterPro" id="IPR001029">
    <property type="entry name" value="Flagellin_N"/>
</dbReference>
<comment type="subcellular location">
    <subcellularLocation>
        <location evidence="1">Bacterial flagellum</location>
    </subcellularLocation>
    <subcellularLocation>
        <location evidence="2">Secreted</location>
    </subcellularLocation>
</comment>
<comment type="caution">
    <text evidence="8">The sequence shown here is derived from an EMBL/GenBank/DDBJ whole genome shotgun (WGS) entry which is preliminary data.</text>
</comment>
<organism evidence="8 9">
    <name type="scientific">Pelomonas aquatica</name>
    <dbReference type="NCBI Taxonomy" id="431058"/>
    <lineage>
        <taxon>Bacteria</taxon>
        <taxon>Pseudomonadati</taxon>
        <taxon>Pseudomonadota</taxon>
        <taxon>Betaproteobacteria</taxon>
        <taxon>Burkholderiales</taxon>
        <taxon>Sphaerotilaceae</taxon>
        <taxon>Roseateles</taxon>
    </lineage>
</organism>
<dbReference type="InterPro" id="IPR046358">
    <property type="entry name" value="Flagellin_C"/>
</dbReference>
<evidence type="ECO:0000259" key="7">
    <source>
        <dbReference type="Pfam" id="PF00700"/>
    </source>
</evidence>
<dbReference type="PANTHER" id="PTHR42792:SF1">
    <property type="entry name" value="FLAGELLAR HOOK-ASSOCIATED PROTEIN 3"/>
    <property type="match status" value="1"/>
</dbReference>
<dbReference type="RefSeq" id="WP_056877393.1">
    <property type="nucleotide sequence ID" value="NZ_JAVDXQ010000001.1"/>
</dbReference>
<accession>A0ABU1Z4Q9</accession>
<dbReference type="Pfam" id="PF00700">
    <property type="entry name" value="Flagellin_C"/>
    <property type="match status" value="1"/>
</dbReference>
<evidence type="ECO:0000256" key="1">
    <source>
        <dbReference type="ARBA" id="ARBA00004365"/>
    </source>
</evidence>
<feature type="domain" description="Flagellin C-terminal" evidence="7">
    <location>
        <begin position="321"/>
        <end position="402"/>
    </location>
</feature>
<evidence type="ECO:0000256" key="3">
    <source>
        <dbReference type="ARBA" id="ARBA00005709"/>
    </source>
</evidence>
<dbReference type="Gene3D" id="1.20.1330.10">
    <property type="entry name" value="f41 fragment of flagellin, N-terminal domain"/>
    <property type="match status" value="2"/>
</dbReference>
<keyword evidence="4" id="KW-0975">Bacterial flagellum</keyword>
<keyword evidence="8" id="KW-0282">Flagellum</keyword>
<dbReference type="Pfam" id="PF00669">
    <property type="entry name" value="Flagellin_N"/>
    <property type="match status" value="1"/>
</dbReference>
<keyword evidence="9" id="KW-1185">Reference proteome</keyword>
<keyword evidence="8" id="KW-0969">Cilium</keyword>
<dbReference type="NCBIfam" id="TIGR02550">
    <property type="entry name" value="flagell_flgL"/>
    <property type="match status" value="1"/>
</dbReference>
<gene>
    <name evidence="8" type="ORF">J2X16_000910</name>
</gene>
<dbReference type="Proteomes" id="UP001180536">
    <property type="component" value="Unassembled WGS sequence"/>
</dbReference>
<dbReference type="PANTHER" id="PTHR42792">
    <property type="entry name" value="FLAGELLIN"/>
    <property type="match status" value="1"/>
</dbReference>
<sequence length="404" mass="42524">MRLSTANLFDASIANLQRRQNALQDNQQQLTSGKRIALASDDPTGAARAERALASIGRVEANQRALEASRNSMTLAESALGDANELLQQARETMISAGNASYSDAERKGLANKLQGLRDQLLAIANRPDGAGGFVFSGQGSASPPFLDQAGGVAYVGVAGNIQTGNLDNFQLTVDGRSAWEEARSGNGTFVTEANPNAIDPTQPSKGWIDAGRVTNPPLLTGQNYRIDISGTAPAQSYAVTNTDTGAGVAGGAFTPGQSIQFDGMAVGIAGAPADGDNFSIAPASNSLKVFDVLDRAVAELKTPLRSGAQIAQSNNGRLRDIDAVMGNLQNVRSQVGERLNNLDGTEARLAALKQYSTEEKSAAEDLDMVQAISDFQNQQSGYDTALKTYAMVQRMSLFQYISG</sequence>
<reference evidence="8 9" key="1">
    <citation type="submission" date="2023-07" db="EMBL/GenBank/DDBJ databases">
        <title>Sorghum-associated microbial communities from plants grown in Nebraska, USA.</title>
        <authorList>
            <person name="Schachtman D."/>
        </authorList>
    </citation>
    <scope>NUCLEOTIDE SEQUENCE [LARGE SCALE GENOMIC DNA]</scope>
    <source>
        <strain evidence="8 9">BE310</strain>
    </source>
</reference>
<evidence type="ECO:0000313" key="8">
    <source>
        <dbReference type="EMBL" id="MDR7295589.1"/>
    </source>
</evidence>
<feature type="domain" description="Flagellin N-terminal" evidence="6">
    <location>
        <begin position="13"/>
        <end position="139"/>
    </location>
</feature>
<dbReference type="InterPro" id="IPR013384">
    <property type="entry name" value="Flagell_FlgL"/>
</dbReference>
<evidence type="ECO:0000256" key="4">
    <source>
        <dbReference type="ARBA" id="ARBA00023143"/>
    </source>
</evidence>
<feature type="region of interest" description="Disordered" evidence="5">
    <location>
        <begin position="188"/>
        <end position="209"/>
    </location>
</feature>
<evidence type="ECO:0000313" key="9">
    <source>
        <dbReference type="Proteomes" id="UP001180536"/>
    </source>
</evidence>
<dbReference type="EMBL" id="JAVDXQ010000001">
    <property type="protein sequence ID" value="MDR7295589.1"/>
    <property type="molecule type" value="Genomic_DNA"/>
</dbReference>
<protein>
    <submittedName>
        <fullName evidence="8">Flagellar hook-associated protein 3 FlgL</fullName>
    </submittedName>
</protein>